<dbReference type="InterPro" id="IPR005650">
    <property type="entry name" value="BlaI_family"/>
</dbReference>
<evidence type="ECO:0000256" key="1">
    <source>
        <dbReference type="ARBA" id="ARBA00011046"/>
    </source>
</evidence>
<proteinExistence type="inferred from homology"/>
<accession>A0AAU9DGP4</accession>
<dbReference type="RefSeq" id="WP_317697622.1">
    <property type="nucleotide sequence ID" value="NZ_AP026801.1"/>
</dbReference>
<evidence type="ECO:0000256" key="2">
    <source>
        <dbReference type="ARBA" id="ARBA00023015"/>
    </source>
</evidence>
<evidence type="ECO:0000313" key="6">
    <source>
        <dbReference type="Proteomes" id="UP001321804"/>
    </source>
</evidence>
<dbReference type="Gene3D" id="1.10.10.10">
    <property type="entry name" value="Winged helix-like DNA-binding domain superfamily/Winged helix DNA-binding domain"/>
    <property type="match status" value="1"/>
</dbReference>
<keyword evidence="6" id="KW-1185">Reference proteome</keyword>
<name>A0AAU9DGP4_9LACO</name>
<dbReference type="Proteomes" id="UP001321804">
    <property type="component" value="Chromosome"/>
</dbReference>
<dbReference type="InterPro" id="IPR036390">
    <property type="entry name" value="WH_DNA-bd_sf"/>
</dbReference>
<dbReference type="GO" id="GO:0003677">
    <property type="term" value="F:DNA binding"/>
    <property type="evidence" value="ECO:0007669"/>
    <property type="project" value="UniProtKB-KW"/>
</dbReference>
<keyword evidence="3" id="KW-0238">DNA-binding</keyword>
<keyword evidence="2" id="KW-0805">Transcription regulation</keyword>
<dbReference type="KEGG" id="xak:KIMC2_04640"/>
<gene>
    <name evidence="5" type="ORF">KIMC2_04640</name>
</gene>
<protein>
    <recommendedName>
        <fullName evidence="7">Penicillinase repressor</fullName>
    </recommendedName>
</protein>
<reference evidence="5 6" key="1">
    <citation type="journal article" date="2023" name="Microbiol. Spectr.">
        <title>Symbiosis of Carpenter Bees with Uncharacterized Lactic Acid Bacteria Showing NAD Auxotrophy.</title>
        <authorList>
            <person name="Kawasaki S."/>
            <person name="Ozawa K."/>
            <person name="Mori T."/>
            <person name="Yamamoto A."/>
            <person name="Ito M."/>
            <person name="Ohkuma M."/>
            <person name="Sakamoto M."/>
            <person name="Matsutani M."/>
        </authorList>
    </citation>
    <scope>NUCLEOTIDE SEQUENCE [LARGE SCALE GENOMIC DNA]</scope>
    <source>
        <strain evidence="5 6">KimC2</strain>
    </source>
</reference>
<evidence type="ECO:0000256" key="4">
    <source>
        <dbReference type="ARBA" id="ARBA00023163"/>
    </source>
</evidence>
<dbReference type="EMBL" id="AP026801">
    <property type="protein sequence ID" value="BDR55902.1"/>
    <property type="molecule type" value="Genomic_DNA"/>
</dbReference>
<dbReference type="GO" id="GO:0045892">
    <property type="term" value="P:negative regulation of DNA-templated transcription"/>
    <property type="evidence" value="ECO:0007669"/>
    <property type="project" value="InterPro"/>
</dbReference>
<evidence type="ECO:0000256" key="3">
    <source>
        <dbReference type="ARBA" id="ARBA00023125"/>
    </source>
</evidence>
<organism evidence="5 6">
    <name type="scientific">Xylocopilactobacillus apis</name>
    <dbReference type="NCBI Taxonomy" id="2932183"/>
    <lineage>
        <taxon>Bacteria</taxon>
        <taxon>Bacillati</taxon>
        <taxon>Bacillota</taxon>
        <taxon>Bacilli</taxon>
        <taxon>Lactobacillales</taxon>
        <taxon>Lactobacillaceae</taxon>
        <taxon>Xylocopilactobacillus</taxon>
    </lineage>
</organism>
<dbReference type="InterPro" id="IPR036388">
    <property type="entry name" value="WH-like_DNA-bd_sf"/>
</dbReference>
<dbReference type="SUPFAM" id="SSF46785">
    <property type="entry name" value="Winged helix' DNA-binding domain"/>
    <property type="match status" value="1"/>
</dbReference>
<keyword evidence="4" id="KW-0804">Transcription</keyword>
<evidence type="ECO:0000313" key="5">
    <source>
        <dbReference type="EMBL" id="BDR55902.1"/>
    </source>
</evidence>
<sequence length="121" mass="13587">MDKLKFTKRELDIMHVLWDAKGPLSAKEVFEKNSSISLNTIQAVLRKLLRNKLIKTAEIGYSGTVLTRKYAPVLSEEDYLASQFSKKSISNLIATLIKNSSSEDLAEIEKLIADKKSKQTA</sequence>
<dbReference type="Pfam" id="PF03965">
    <property type="entry name" value="Penicillinase_R"/>
    <property type="match status" value="1"/>
</dbReference>
<comment type="similarity">
    <text evidence="1">Belongs to the BlaI transcriptional regulatory family.</text>
</comment>
<dbReference type="AlphaFoldDB" id="A0AAU9DGP4"/>
<evidence type="ECO:0008006" key="7">
    <source>
        <dbReference type="Google" id="ProtNLM"/>
    </source>
</evidence>